<sequence>MGAVSSVVTRGPEPPSDARDRVPNPGTAGALPTDSLEVNRAVIELDCIRLSYSYPAIKGSPAKPVFQNVGIKVYKNELVAIVGPTGAGKSTLLRCLGGFIRANEGHVYLHGQEVLRPSSKLVLIHQSIATFPWMTALDNVKLALTCKKIDEGEAARIAGETLDRVGLGSNKSSYPKELSGGMRQKVAIARAFAASPSILLMDEPFVHLDEISATEMRREIHSLVFNPENTLDGVVLVSHNLNEVVELADRVYVMNGSPATVVDEFRIDLPRPRAWRDSSFLLDVDHLLNDLGTPKTQS</sequence>
<dbReference type="SUPFAM" id="SSF52540">
    <property type="entry name" value="P-loop containing nucleoside triphosphate hydrolases"/>
    <property type="match status" value="1"/>
</dbReference>
<dbReference type="InterPro" id="IPR027417">
    <property type="entry name" value="P-loop_NTPase"/>
</dbReference>
<dbReference type="GO" id="GO:0016887">
    <property type="term" value="F:ATP hydrolysis activity"/>
    <property type="evidence" value="ECO:0007669"/>
    <property type="project" value="InterPro"/>
</dbReference>
<reference evidence="6" key="1">
    <citation type="submission" date="2013-08" db="EMBL/GenBank/DDBJ databases">
        <authorList>
            <person name="Mendez C."/>
            <person name="Richter M."/>
            <person name="Ferrer M."/>
            <person name="Sanchez J."/>
        </authorList>
    </citation>
    <scope>NUCLEOTIDE SEQUENCE</scope>
</reference>
<dbReference type="InterPro" id="IPR017871">
    <property type="entry name" value="ABC_transporter-like_CS"/>
</dbReference>
<comment type="caution">
    <text evidence="6">The sequence shown here is derived from an EMBL/GenBank/DDBJ whole genome shotgun (WGS) entry which is preliminary data.</text>
</comment>
<evidence type="ECO:0000256" key="1">
    <source>
        <dbReference type="ARBA" id="ARBA00022448"/>
    </source>
</evidence>
<dbReference type="InterPro" id="IPR003439">
    <property type="entry name" value="ABC_transporter-like_ATP-bd"/>
</dbReference>
<evidence type="ECO:0000256" key="2">
    <source>
        <dbReference type="ARBA" id="ARBA00022741"/>
    </source>
</evidence>
<dbReference type="Gene3D" id="3.40.50.300">
    <property type="entry name" value="P-loop containing nucleotide triphosphate hydrolases"/>
    <property type="match status" value="1"/>
</dbReference>
<dbReference type="PANTHER" id="PTHR42788">
    <property type="entry name" value="TAURINE IMPORT ATP-BINDING PROTEIN-RELATED"/>
    <property type="match status" value="1"/>
</dbReference>
<dbReference type="Pfam" id="PF00005">
    <property type="entry name" value="ABC_tran"/>
    <property type="match status" value="1"/>
</dbReference>
<keyword evidence="1" id="KW-0813">Transport</keyword>
<evidence type="ECO:0000313" key="6">
    <source>
        <dbReference type="EMBL" id="EQD60188.1"/>
    </source>
</evidence>
<protein>
    <submittedName>
        <fullName evidence="6">ABC transporter, ATP binding protein</fullName>
    </submittedName>
</protein>
<proteinExistence type="predicted"/>
<keyword evidence="3" id="KW-0067">ATP-binding</keyword>
<dbReference type="InterPro" id="IPR003593">
    <property type="entry name" value="AAA+_ATPase"/>
</dbReference>
<dbReference type="PANTHER" id="PTHR42788:SF13">
    <property type="entry name" value="ALIPHATIC SULFONATES IMPORT ATP-BINDING PROTEIN SSUB"/>
    <property type="match status" value="1"/>
</dbReference>
<feature type="domain" description="ABC transporter" evidence="5">
    <location>
        <begin position="48"/>
        <end position="281"/>
    </location>
</feature>
<evidence type="ECO:0000256" key="4">
    <source>
        <dbReference type="SAM" id="MobiDB-lite"/>
    </source>
</evidence>
<feature type="region of interest" description="Disordered" evidence="4">
    <location>
        <begin position="1"/>
        <end position="32"/>
    </location>
</feature>
<dbReference type="PROSITE" id="PS50893">
    <property type="entry name" value="ABC_TRANSPORTER_2"/>
    <property type="match status" value="1"/>
</dbReference>
<dbReference type="PROSITE" id="PS00211">
    <property type="entry name" value="ABC_TRANSPORTER_1"/>
    <property type="match status" value="1"/>
</dbReference>
<evidence type="ECO:0000256" key="3">
    <source>
        <dbReference type="ARBA" id="ARBA00022840"/>
    </source>
</evidence>
<name>T1AV36_9ZZZZ</name>
<dbReference type="SMART" id="SM00382">
    <property type="entry name" value="AAA"/>
    <property type="match status" value="1"/>
</dbReference>
<dbReference type="EMBL" id="AUZY01005044">
    <property type="protein sequence ID" value="EQD60188.1"/>
    <property type="molecule type" value="Genomic_DNA"/>
</dbReference>
<evidence type="ECO:0000259" key="5">
    <source>
        <dbReference type="PROSITE" id="PS50893"/>
    </source>
</evidence>
<reference evidence="6" key="2">
    <citation type="journal article" date="2014" name="ISME J.">
        <title>Microbial stratification in low pH oxic and suboxic macroscopic growths along an acid mine drainage.</title>
        <authorList>
            <person name="Mendez-Garcia C."/>
            <person name="Mesa V."/>
            <person name="Sprenger R.R."/>
            <person name="Richter M."/>
            <person name="Diez M.S."/>
            <person name="Solano J."/>
            <person name="Bargiela R."/>
            <person name="Golyshina O.V."/>
            <person name="Manteca A."/>
            <person name="Ramos J.L."/>
            <person name="Gallego J.R."/>
            <person name="Llorente I."/>
            <person name="Martins Dos Santos V.A."/>
            <person name="Jensen O.N."/>
            <person name="Pelaez A.I."/>
            <person name="Sanchez J."/>
            <person name="Ferrer M."/>
        </authorList>
    </citation>
    <scope>NUCLEOTIDE SEQUENCE</scope>
</reference>
<accession>T1AV36</accession>
<organism evidence="6">
    <name type="scientific">mine drainage metagenome</name>
    <dbReference type="NCBI Taxonomy" id="410659"/>
    <lineage>
        <taxon>unclassified sequences</taxon>
        <taxon>metagenomes</taxon>
        <taxon>ecological metagenomes</taxon>
    </lineage>
</organism>
<gene>
    <name evidence="6" type="ORF">B1B_07867</name>
</gene>
<dbReference type="AlphaFoldDB" id="T1AV36"/>
<keyword evidence="2" id="KW-0547">Nucleotide-binding</keyword>
<dbReference type="InterPro" id="IPR050166">
    <property type="entry name" value="ABC_transporter_ATP-bind"/>
</dbReference>
<dbReference type="GO" id="GO:0005524">
    <property type="term" value="F:ATP binding"/>
    <property type="evidence" value="ECO:0007669"/>
    <property type="project" value="UniProtKB-KW"/>
</dbReference>